<accession>A0A9N7Z599</accession>
<dbReference type="EMBL" id="CADEAL010004103">
    <property type="protein sequence ID" value="CAB1451800.1"/>
    <property type="molecule type" value="Genomic_DNA"/>
</dbReference>
<evidence type="ECO:0000313" key="3">
    <source>
        <dbReference type="Proteomes" id="UP001153269"/>
    </source>
</evidence>
<sequence length="87" mass="9832">MVVIQSSRELLIYCAICSLTLCALTVGLWRIRTAMQARGHISCFLSSDCDALDWEGAIRMERHSNGAQLRRRHSVLPEGVTRVLEEM</sequence>
<proteinExistence type="predicted"/>
<keyword evidence="3" id="KW-1185">Reference proteome</keyword>
<evidence type="ECO:0000256" key="1">
    <source>
        <dbReference type="SAM" id="Phobius"/>
    </source>
</evidence>
<reference evidence="2" key="1">
    <citation type="submission" date="2020-03" db="EMBL/GenBank/DDBJ databases">
        <authorList>
            <person name="Weist P."/>
        </authorList>
    </citation>
    <scope>NUCLEOTIDE SEQUENCE</scope>
</reference>
<keyword evidence="1" id="KW-0472">Membrane</keyword>
<protein>
    <submittedName>
        <fullName evidence="2">Uncharacterized protein</fullName>
    </submittedName>
</protein>
<dbReference type="AlphaFoldDB" id="A0A9N7Z599"/>
<dbReference type="Proteomes" id="UP001153269">
    <property type="component" value="Unassembled WGS sequence"/>
</dbReference>
<name>A0A9N7Z599_PLEPL</name>
<comment type="caution">
    <text evidence="2">The sequence shown here is derived from an EMBL/GenBank/DDBJ whole genome shotgun (WGS) entry which is preliminary data.</text>
</comment>
<keyword evidence="1" id="KW-1133">Transmembrane helix</keyword>
<evidence type="ECO:0000313" key="2">
    <source>
        <dbReference type="EMBL" id="CAB1451800.1"/>
    </source>
</evidence>
<gene>
    <name evidence="2" type="ORF">PLEPLA_LOCUS39527</name>
</gene>
<feature type="transmembrane region" description="Helical" evidence="1">
    <location>
        <begin position="12"/>
        <end position="31"/>
    </location>
</feature>
<organism evidence="2 3">
    <name type="scientific">Pleuronectes platessa</name>
    <name type="common">European plaice</name>
    <dbReference type="NCBI Taxonomy" id="8262"/>
    <lineage>
        <taxon>Eukaryota</taxon>
        <taxon>Metazoa</taxon>
        <taxon>Chordata</taxon>
        <taxon>Craniata</taxon>
        <taxon>Vertebrata</taxon>
        <taxon>Euteleostomi</taxon>
        <taxon>Actinopterygii</taxon>
        <taxon>Neopterygii</taxon>
        <taxon>Teleostei</taxon>
        <taxon>Neoteleostei</taxon>
        <taxon>Acanthomorphata</taxon>
        <taxon>Carangaria</taxon>
        <taxon>Pleuronectiformes</taxon>
        <taxon>Pleuronectoidei</taxon>
        <taxon>Pleuronectidae</taxon>
        <taxon>Pleuronectes</taxon>
    </lineage>
</organism>
<keyword evidence="1" id="KW-0812">Transmembrane</keyword>